<evidence type="ECO:0000313" key="2">
    <source>
        <dbReference type="EMBL" id="GAA3691931.1"/>
    </source>
</evidence>
<reference evidence="3" key="1">
    <citation type="journal article" date="2019" name="Int. J. Syst. Evol. Microbiol.">
        <title>The Global Catalogue of Microorganisms (GCM) 10K type strain sequencing project: providing services to taxonomists for standard genome sequencing and annotation.</title>
        <authorList>
            <consortium name="The Broad Institute Genomics Platform"/>
            <consortium name="The Broad Institute Genome Sequencing Center for Infectious Disease"/>
            <person name="Wu L."/>
            <person name="Ma J."/>
        </authorList>
    </citation>
    <scope>NUCLEOTIDE SEQUENCE [LARGE SCALE GENOMIC DNA]</scope>
    <source>
        <strain evidence="3">JCM 16961</strain>
    </source>
</reference>
<dbReference type="Gene3D" id="3.30.420.10">
    <property type="entry name" value="Ribonuclease H-like superfamily/Ribonuclease H"/>
    <property type="match status" value="1"/>
</dbReference>
<evidence type="ECO:0000313" key="3">
    <source>
        <dbReference type="Proteomes" id="UP001501536"/>
    </source>
</evidence>
<dbReference type="CDD" id="cd06130">
    <property type="entry name" value="DNA_pol_III_epsilon_like"/>
    <property type="match status" value="1"/>
</dbReference>
<dbReference type="EMBL" id="BAABCJ010000001">
    <property type="protein sequence ID" value="GAA3691931.1"/>
    <property type="molecule type" value="Genomic_DNA"/>
</dbReference>
<dbReference type="Pfam" id="PF00929">
    <property type="entry name" value="RNase_T"/>
    <property type="match status" value="1"/>
</dbReference>
<sequence>MPTRYSHLMEPSNRATIGLDFTAIDFETANRSRASVCAVGAVRVRDGAIVDEYRALVSPPPGFDGFEDGNIRVHGLTKADVTEAASWDEVYPTLLRFIGGDLLVGHNARFDVSVLLNATGVYDLPWPELDTLCTLQLSRAALHVPSYSLPWVANHLGLGDFEHHDPLADARMTALVLIALAQLKNTTSPLQLAESLAVPVVRTFIDEAEAIASELDSSPDPLIATGFAGQAVCFTGALRMMIRDEARRLVVEHGGLAQSGVNKKTTILVTGDFDSRTFRPGASFSAKLQKAFDLVDAGQPLEIITEEDFVARLSLSEEALRSRISQAGVTRRKLPDWVLVQAGTDPTDDYWAWFNRSLAHPEGRASGGERCIWCDAPVSQSAHWVHRDRHVCSVHCNERLKRAASRAWDRAGIRRPAEQAPWEW</sequence>
<protein>
    <recommendedName>
        <fullName evidence="1">BRCT domain-containing protein</fullName>
    </recommendedName>
</protein>
<proteinExistence type="predicted"/>
<organism evidence="2 3">
    <name type="scientific">Zhihengliuella alba</name>
    <dbReference type="NCBI Taxonomy" id="547018"/>
    <lineage>
        <taxon>Bacteria</taxon>
        <taxon>Bacillati</taxon>
        <taxon>Actinomycetota</taxon>
        <taxon>Actinomycetes</taxon>
        <taxon>Micrococcales</taxon>
        <taxon>Micrococcaceae</taxon>
        <taxon>Zhihengliuella</taxon>
    </lineage>
</organism>
<dbReference type="InterPro" id="IPR001357">
    <property type="entry name" value="BRCT_dom"/>
</dbReference>
<dbReference type="Proteomes" id="UP001501536">
    <property type="component" value="Unassembled WGS sequence"/>
</dbReference>
<gene>
    <name evidence="2" type="ORF">GCM10022377_00350</name>
</gene>
<dbReference type="Pfam" id="PF00533">
    <property type="entry name" value="BRCT"/>
    <property type="match status" value="1"/>
</dbReference>
<dbReference type="InterPro" id="IPR036420">
    <property type="entry name" value="BRCT_dom_sf"/>
</dbReference>
<dbReference type="CDD" id="cd17748">
    <property type="entry name" value="BRCT_DNA_ligase_like"/>
    <property type="match status" value="1"/>
</dbReference>
<dbReference type="PROSITE" id="PS50172">
    <property type="entry name" value="BRCT"/>
    <property type="match status" value="1"/>
</dbReference>
<name>A0ABP7CNS7_9MICC</name>
<dbReference type="SUPFAM" id="SSF53098">
    <property type="entry name" value="Ribonuclease H-like"/>
    <property type="match status" value="1"/>
</dbReference>
<comment type="caution">
    <text evidence="2">The sequence shown here is derived from an EMBL/GenBank/DDBJ whole genome shotgun (WGS) entry which is preliminary data.</text>
</comment>
<dbReference type="InterPro" id="IPR036397">
    <property type="entry name" value="RNaseH_sf"/>
</dbReference>
<evidence type="ECO:0000259" key="1">
    <source>
        <dbReference type="PROSITE" id="PS50172"/>
    </source>
</evidence>
<dbReference type="InterPro" id="IPR012337">
    <property type="entry name" value="RNaseH-like_sf"/>
</dbReference>
<accession>A0ABP7CNS7</accession>
<keyword evidence="3" id="KW-1185">Reference proteome</keyword>
<dbReference type="Gene3D" id="3.40.50.10190">
    <property type="entry name" value="BRCT domain"/>
    <property type="match status" value="1"/>
</dbReference>
<dbReference type="PANTHER" id="PTHR30231:SF42">
    <property type="entry name" value="EXONUCLEASE"/>
    <property type="match status" value="1"/>
</dbReference>
<dbReference type="SUPFAM" id="SSF52113">
    <property type="entry name" value="BRCT domain"/>
    <property type="match status" value="1"/>
</dbReference>
<dbReference type="SMART" id="SM00479">
    <property type="entry name" value="EXOIII"/>
    <property type="match status" value="1"/>
</dbReference>
<feature type="domain" description="BRCT" evidence="1">
    <location>
        <begin position="227"/>
        <end position="279"/>
    </location>
</feature>
<dbReference type="InterPro" id="IPR013520">
    <property type="entry name" value="Ribonucl_H"/>
</dbReference>
<dbReference type="PANTHER" id="PTHR30231">
    <property type="entry name" value="DNA POLYMERASE III SUBUNIT EPSILON"/>
    <property type="match status" value="1"/>
</dbReference>